<protein>
    <submittedName>
        <fullName evidence="3">Uncharacterized protein</fullName>
    </submittedName>
</protein>
<evidence type="ECO:0000313" key="3">
    <source>
        <dbReference type="EMBL" id="KAK1120656.1"/>
    </source>
</evidence>
<reference evidence="3" key="1">
    <citation type="submission" date="2021-10" db="EMBL/GenBank/DDBJ databases">
        <title>Melipona bicolor Genome sequencing and assembly.</title>
        <authorList>
            <person name="Araujo N.S."/>
            <person name="Arias M.C."/>
        </authorList>
    </citation>
    <scope>NUCLEOTIDE SEQUENCE</scope>
    <source>
        <strain evidence="3">USP_2M_L1-L4_2017</strain>
        <tissue evidence="3">Whole body</tissue>
    </source>
</reference>
<proteinExistence type="predicted"/>
<keyword evidence="2" id="KW-1133">Transmembrane helix</keyword>
<accession>A0AA40KHU4</accession>
<evidence type="ECO:0000256" key="1">
    <source>
        <dbReference type="SAM" id="MobiDB-lite"/>
    </source>
</evidence>
<gene>
    <name evidence="3" type="ORF">K0M31_012262</name>
</gene>
<name>A0AA40KHU4_9HYME</name>
<feature type="region of interest" description="Disordered" evidence="1">
    <location>
        <begin position="1"/>
        <end position="25"/>
    </location>
</feature>
<dbReference type="AlphaFoldDB" id="A0AA40KHU4"/>
<organism evidence="3 4">
    <name type="scientific">Melipona bicolor</name>
    <dbReference type="NCBI Taxonomy" id="60889"/>
    <lineage>
        <taxon>Eukaryota</taxon>
        <taxon>Metazoa</taxon>
        <taxon>Ecdysozoa</taxon>
        <taxon>Arthropoda</taxon>
        <taxon>Hexapoda</taxon>
        <taxon>Insecta</taxon>
        <taxon>Pterygota</taxon>
        <taxon>Neoptera</taxon>
        <taxon>Endopterygota</taxon>
        <taxon>Hymenoptera</taxon>
        <taxon>Apocrita</taxon>
        <taxon>Aculeata</taxon>
        <taxon>Apoidea</taxon>
        <taxon>Anthophila</taxon>
        <taxon>Apidae</taxon>
        <taxon>Melipona</taxon>
    </lineage>
</organism>
<keyword evidence="4" id="KW-1185">Reference proteome</keyword>
<feature type="compositionally biased region" description="Basic and acidic residues" evidence="1">
    <location>
        <begin position="14"/>
        <end position="25"/>
    </location>
</feature>
<keyword evidence="2" id="KW-0812">Transmembrane</keyword>
<sequence length="168" mass="18837">MTERIRMQISSRVTDSEKSKLEAESKSKVVATGKAKGEMQITESTCRVNEVGNLRADYRFQSWIDLLARLCHCAIGLPRDHIERLTEPRLRQSQIERLKPLVNGDYGGPLQKLNREPLCVRNGESITRETALSSLTLTIIIPAVIFVLDSTSILRVLHGLALITSVVR</sequence>
<keyword evidence="2" id="KW-0472">Membrane</keyword>
<dbReference type="Proteomes" id="UP001177670">
    <property type="component" value="Unassembled WGS sequence"/>
</dbReference>
<dbReference type="EMBL" id="JAHYIQ010000030">
    <property type="protein sequence ID" value="KAK1120656.1"/>
    <property type="molecule type" value="Genomic_DNA"/>
</dbReference>
<comment type="caution">
    <text evidence="3">The sequence shown here is derived from an EMBL/GenBank/DDBJ whole genome shotgun (WGS) entry which is preliminary data.</text>
</comment>
<evidence type="ECO:0000256" key="2">
    <source>
        <dbReference type="SAM" id="Phobius"/>
    </source>
</evidence>
<feature type="transmembrane region" description="Helical" evidence="2">
    <location>
        <begin position="131"/>
        <end position="148"/>
    </location>
</feature>
<evidence type="ECO:0000313" key="4">
    <source>
        <dbReference type="Proteomes" id="UP001177670"/>
    </source>
</evidence>